<dbReference type="Proteomes" id="UP000620104">
    <property type="component" value="Unassembled WGS sequence"/>
</dbReference>
<feature type="compositionally biased region" description="Polar residues" evidence="1">
    <location>
        <begin position="428"/>
        <end position="445"/>
    </location>
</feature>
<dbReference type="PANTHER" id="PTHR33223">
    <property type="entry name" value="CCHC-TYPE DOMAIN-CONTAINING PROTEIN"/>
    <property type="match status" value="1"/>
</dbReference>
<evidence type="ECO:0000313" key="3">
    <source>
        <dbReference type="Proteomes" id="UP000620104"/>
    </source>
</evidence>
<evidence type="ECO:0008006" key="4">
    <source>
        <dbReference type="Google" id="ProtNLM"/>
    </source>
</evidence>
<name>A0A8H3YER1_9TREE</name>
<feature type="compositionally biased region" description="Polar residues" evidence="1">
    <location>
        <begin position="20"/>
        <end position="42"/>
    </location>
</feature>
<evidence type="ECO:0000256" key="1">
    <source>
        <dbReference type="SAM" id="MobiDB-lite"/>
    </source>
</evidence>
<dbReference type="OrthoDB" id="2595333at2759"/>
<reference evidence="2" key="1">
    <citation type="submission" date="2020-07" db="EMBL/GenBank/DDBJ databases">
        <title>Draft Genome Sequence of a Deep-Sea Yeast, Naganishia (Cryptococcus) liquefaciens strain N6.</title>
        <authorList>
            <person name="Han Y.W."/>
            <person name="Kajitani R."/>
            <person name="Morimoto H."/>
            <person name="Parhat M."/>
            <person name="Tsubouchi H."/>
            <person name="Bakenova O."/>
            <person name="Ogata M."/>
            <person name="Argunhan B."/>
            <person name="Aoki R."/>
            <person name="Kajiwara S."/>
            <person name="Itoh T."/>
            <person name="Iwasaki H."/>
        </authorList>
    </citation>
    <scope>NUCLEOTIDE SEQUENCE</scope>
    <source>
        <strain evidence="2">N6</strain>
    </source>
</reference>
<evidence type="ECO:0000313" key="2">
    <source>
        <dbReference type="EMBL" id="GHJ86528.1"/>
    </source>
</evidence>
<feature type="compositionally biased region" description="Low complexity" evidence="1">
    <location>
        <begin position="1"/>
        <end position="18"/>
    </location>
</feature>
<feature type="region of interest" description="Disordered" evidence="1">
    <location>
        <begin position="109"/>
        <end position="129"/>
    </location>
</feature>
<dbReference type="EMBL" id="BLZA01000018">
    <property type="protein sequence ID" value="GHJ86528.1"/>
    <property type="molecule type" value="Genomic_DNA"/>
</dbReference>
<accession>A0A8H3YER1</accession>
<comment type="caution">
    <text evidence="2">The sequence shown here is derived from an EMBL/GenBank/DDBJ whole genome shotgun (WGS) entry which is preliminary data.</text>
</comment>
<gene>
    <name evidence="2" type="ORF">NliqN6_2930</name>
</gene>
<sequence>MSADPDPSGSSSLLTPLSEASHTVNIQSPTTPTPGDSVSNRPTELPARPNPEKTSRLPSMPALTQRANALHTEELQTMIMEMQRNFQQQLQQQQRDFEIRVEQLMIGKSKMPETSPPNINKTSSFTPSGVDIDQGIPSVPVEDQMDIGIASNDPINNHGRVPRSPQAHDSRYVGQPAYPSAHNHAYPIPPLQNSHTTKLKASDLPKFKGDKGEDVETWIEQVDAIFESTKCSESDIVALLSVILKGTALRWFTRLGPRRALYTTWNHWQGALRERFLEANYLAEKKRQWKKRDLRPNEAMVDYFDAKVDLQAYVFDETTPESELILDILDGLPDHMLPTLKSSITVDTDLLKFRRILLDYEKGLRWSGPWASRRSDGNSNRGSPGLGGDRNGPSTNTKPVNRDPSKPPKPCSCGGMHWYRDCQKKTTKSNNVSSYRPTSVPNKIPTSRARWPSTTDKPKGAPQIHPERQANMASTRFEEVESNVADLSLPEQDNEGYDDLYDSICNNTVIEQASLQNRHSDKVPTFAMAKIGGKTGASHEVCIDTGSAISLIDSQYLKKNFPHIKINPASTIMLKGVSGFFREMLWHLLPEAMHFQLISLRKKGKLHNWRW</sequence>
<feature type="compositionally biased region" description="Polar residues" evidence="1">
    <location>
        <begin position="116"/>
        <end position="127"/>
    </location>
</feature>
<keyword evidence="3" id="KW-1185">Reference proteome</keyword>
<organism evidence="2 3">
    <name type="scientific">Naganishia liquefaciens</name>
    <dbReference type="NCBI Taxonomy" id="104408"/>
    <lineage>
        <taxon>Eukaryota</taxon>
        <taxon>Fungi</taxon>
        <taxon>Dikarya</taxon>
        <taxon>Basidiomycota</taxon>
        <taxon>Agaricomycotina</taxon>
        <taxon>Tremellomycetes</taxon>
        <taxon>Filobasidiales</taxon>
        <taxon>Filobasidiaceae</taxon>
        <taxon>Naganishia</taxon>
    </lineage>
</organism>
<feature type="region of interest" description="Disordered" evidence="1">
    <location>
        <begin position="369"/>
        <end position="414"/>
    </location>
</feature>
<feature type="region of interest" description="Disordered" evidence="1">
    <location>
        <begin position="1"/>
        <end position="62"/>
    </location>
</feature>
<feature type="region of interest" description="Disordered" evidence="1">
    <location>
        <begin position="426"/>
        <end position="464"/>
    </location>
</feature>
<protein>
    <recommendedName>
        <fullName evidence="4">Retrotransposon gag domain-containing protein</fullName>
    </recommendedName>
</protein>
<dbReference type="AlphaFoldDB" id="A0A8H3YER1"/>
<proteinExistence type="predicted"/>
<dbReference type="PANTHER" id="PTHR33223:SF6">
    <property type="entry name" value="CCHC-TYPE DOMAIN-CONTAINING PROTEIN"/>
    <property type="match status" value="1"/>
</dbReference>